<feature type="compositionally biased region" description="Polar residues" evidence="3">
    <location>
        <begin position="107"/>
        <end position="120"/>
    </location>
</feature>
<evidence type="ECO:0000313" key="6">
    <source>
        <dbReference type="RefSeq" id="XP_023173145.1"/>
    </source>
</evidence>
<sequence length="138" mass="15087">MLKLLLSIFGLCLIGALALPGDVRPSSTVPPVAIVESGQEKNDDGSYHFFYQSEDGTHREETGVVQNPGTKTEFLEVSGSYSYLDADGKEVVVHYKADDHGFVPEGNNISPQISVSAKQNSEQKEPIPDTDYIKPPKY</sequence>
<evidence type="ECO:0000256" key="2">
    <source>
        <dbReference type="PROSITE-ProRule" id="PRU00497"/>
    </source>
</evidence>
<evidence type="ECO:0000256" key="1">
    <source>
        <dbReference type="ARBA" id="ARBA00022460"/>
    </source>
</evidence>
<name>A0A6J1M4B8_DROHY</name>
<evidence type="ECO:0000313" key="5">
    <source>
        <dbReference type="Proteomes" id="UP000504633"/>
    </source>
</evidence>
<dbReference type="Proteomes" id="UP000504633">
    <property type="component" value="Unplaced"/>
</dbReference>
<protein>
    <submittedName>
        <fullName evidence="6">Endocuticle structural protein SgAbd-6</fullName>
    </submittedName>
</protein>
<feature type="region of interest" description="Disordered" evidence="3">
    <location>
        <begin position="103"/>
        <end position="138"/>
    </location>
</feature>
<dbReference type="InterPro" id="IPR050468">
    <property type="entry name" value="Cuticle_Struct_Prot"/>
</dbReference>
<dbReference type="PROSITE" id="PS51155">
    <property type="entry name" value="CHIT_BIND_RR_2"/>
    <property type="match status" value="1"/>
</dbReference>
<dbReference type="Pfam" id="PF00379">
    <property type="entry name" value="Chitin_bind_4"/>
    <property type="match status" value="1"/>
</dbReference>
<dbReference type="InterPro" id="IPR000618">
    <property type="entry name" value="Insect_cuticle"/>
</dbReference>
<dbReference type="CTD" id="40408"/>
<feature type="signal peptide" evidence="4">
    <location>
        <begin position="1"/>
        <end position="18"/>
    </location>
</feature>
<dbReference type="GO" id="GO:0062129">
    <property type="term" value="C:chitin-based extracellular matrix"/>
    <property type="evidence" value="ECO:0007669"/>
    <property type="project" value="TreeGrafter"/>
</dbReference>
<dbReference type="OMA" id="DGTHRHE"/>
<dbReference type="AlphaFoldDB" id="A0A6J1M4B8"/>
<dbReference type="GO" id="GO:0008010">
    <property type="term" value="F:structural constituent of chitin-based larval cuticle"/>
    <property type="evidence" value="ECO:0007669"/>
    <property type="project" value="TreeGrafter"/>
</dbReference>
<evidence type="ECO:0000256" key="3">
    <source>
        <dbReference type="SAM" id="MobiDB-lite"/>
    </source>
</evidence>
<dbReference type="InterPro" id="IPR031311">
    <property type="entry name" value="CHIT_BIND_RR_consensus"/>
</dbReference>
<feature type="compositionally biased region" description="Basic and acidic residues" evidence="3">
    <location>
        <begin position="121"/>
        <end position="138"/>
    </location>
</feature>
<dbReference type="PANTHER" id="PTHR10380">
    <property type="entry name" value="CUTICLE PROTEIN"/>
    <property type="match status" value="1"/>
</dbReference>
<dbReference type="OrthoDB" id="8123782at2759"/>
<evidence type="ECO:0000256" key="4">
    <source>
        <dbReference type="SAM" id="SignalP"/>
    </source>
</evidence>
<dbReference type="RefSeq" id="XP_023173145.1">
    <property type="nucleotide sequence ID" value="XM_023317377.2"/>
</dbReference>
<keyword evidence="4" id="KW-0732">Signal</keyword>
<dbReference type="PROSITE" id="PS00233">
    <property type="entry name" value="CHIT_BIND_RR_1"/>
    <property type="match status" value="1"/>
</dbReference>
<keyword evidence="1 2" id="KW-0193">Cuticle</keyword>
<dbReference type="PRINTS" id="PR00947">
    <property type="entry name" value="CUTICLE"/>
</dbReference>
<proteinExistence type="predicted"/>
<accession>A0A6J1M4B8</accession>
<dbReference type="GeneID" id="111600986"/>
<reference evidence="6" key="1">
    <citation type="submission" date="2025-08" db="UniProtKB">
        <authorList>
            <consortium name="RefSeq"/>
        </authorList>
    </citation>
    <scope>IDENTIFICATION</scope>
    <source>
        <strain evidence="6">15085-1641.00</strain>
        <tissue evidence="6">Whole body</tissue>
    </source>
</reference>
<dbReference type="KEGG" id="dhe:111600986"/>
<feature type="chain" id="PRO_5026820790" evidence="4">
    <location>
        <begin position="19"/>
        <end position="138"/>
    </location>
</feature>
<dbReference type="PANTHER" id="PTHR10380:SF233">
    <property type="entry name" value="CUTICULAR PROTEIN 47EB-RELATED"/>
    <property type="match status" value="1"/>
</dbReference>
<gene>
    <name evidence="6" type="primary">LOC111600986</name>
</gene>
<organism evidence="5 6">
    <name type="scientific">Drosophila hydei</name>
    <name type="common">Fruit fly</name>
    <dbReference type="NCBI Taxonomy" id="7224"/>
    <lineage>
        <taxon>Eukaryota</taxon>
        <taxon>Metazoa</taxon>
        <taxon>Ecdysozoa</taxon>
        <taxon>Arthropoda</taxon>
        <taxon>Hexapoda</taxon>
        <taxon>Insecta</taxon>
        <taxon>Pterygota</taxon>
        <taxon>Neoptera</taxon>
        <taxon>Endopterygota</taxon>
        <taxon>Diptera</taxon>
        <taxon>Brachycera</taxon>
        <taxon>Muscomorpha</taxon>
        <taxon>Ephydroidea</taxon>
        <taxon>Drosophilidae</taxon>
        <taxon>Drosophila</taxon>
    </lineage>
</organism>
<keyword evidence="5" id="KW-1185">Reference proteome</keyword>